<dbReference type="Proteomes" id="UP000217103">
    <property type="component" value="Unassembled WGS sequence"/>
</dbReference>
<accession>A0A1H1BTW9</accession>
<organism evidence="1 2">
    <name type="scientific">Thermostaphylospora chromogena</name>
    <dbReference type="NCBI Taxonomy" id="35622"/>
    <lineage>
        <taxon>Bacteria</taxon>
        <taxon>Bacillati</taxon>
        <taxon>Actinomycetota</taxon>
        <taxon>Actinomycetes</taxon>
        <taxon>Streptosporangiales</taxon>
        <taxon>Thermomonosporaceae</taxon>
        <taxon>Thermostaphylospora</taxon>
    </lineage>
</organism>
<dbReference type="RefSeq" id="WP_165634713.1">
    <property type="nucleotide sequence ID" value="NZ_FNKK01000002.1"/>
</dbReference>
<sequence>MTAVAVAVAASLSRVPAAVAWFAPILLIKLLPGRTAGPRLPTAEGRRS</sequence>
<proteinExistence type="predicted"/>
<evidence type="ECO:0000313" key="1">
    <source>
        <dbReference type="EMBL" id="SDQ55377.1"/>
    </source>
</evidence>
<protein>
    <submittedName>
        <fullName evidence="1">Uncharacterized protein</fullName>
    </submittedName>
</protein>
<gene>
    <name evidence="1" type="ORF">SAMN04489764_1122</name>
</gene>
<dbReference type="AlphaFoldDB" id="A0A1H1BTW9"/>
<keyword evidence="2" id="KW-1185">Reference proteome</keyword>
<name>A0A1H1BTW9_9ACTN</name>
<evidence type="ECO:0000313" key="2">
    <source>
        <dbReference type="Proteomes" id="UP000217103"/>
    </source>
</evidence>
<dbReference type="EMBL" id="FNKK01000002">
    <property type="protein sequence ID" value="SDQ55377.1"/>
    <property type="molecule type" value="Genomic_DNA"/>
</dbReference>
<reference evidence="1 2" key="1">
    <citation type="submission" date="2016-10" db="EMBL/GenBank/DDBJ databases">
        <authorList>
            <person name="de Groot N.N."/>
        </authorList>
    </citation>
    <scope>NUCLEOTIDE SEQUENCE [LARGE SCALE GENOMIC DNA]</scope>
    <source>
        <strain evidence="1 2">DSM 43794</strain>
    </source>
</reference>